<keyword evidence="3" id="KW-0862">Zinc</keyword>
<dbReference type="GeneID" id="36409176"/>
<keyword evidence="7" id="KW-1185">Reference proteome</keyword>
<dbReference type="RefSeq" id="XP_024580201.1">
    <property type="nucleotide sequence ID" value="XM_024729866.1"/>
</dbReference>
<dbReference type="InterPro" id="IPR017455">
    <property type="entry name" value="Znf_FYVE-rel"/>
</dbReference>
<dbReference type="CDD" id="cd11526">
    <property type="entry name" value="SYLF_FYVE"/>
    <property type="match status" value="1"/>
</dbReference>
<dbReference type="SMART" id="SM00064">
    <property type="entry name" value="FYVE"/>
    <property type="match status" value="1"/>
</dbReference>
<evidence type="ECO:0000259" key="5">
    <source>
        <dbReference type="PROSITE" id="PS50178"/>
    </source>
</evidence>
<dbReference type="InterPro" id="IPR000306">
    <property type="entry name" value="Znf_FYVE"/>
</dbReference>
<dbReference type="InterPro" id="IPR013083">
    <property type="entry name" value="Znf_RING/FYVE/PHD"/>
</dbReference>
<dbReference type="OMA" id="VAPCYSY"/>
<evidence type="ECO:0000256" key="1">
    <source>
        <dbReference type="ARBA" id="ARBA00022723"/>
    </source>
</evidence>
<dbReference type="InterPro" id="IPR051702">
    <property type="entry name" value="SH3_domain_YSC84-like"/>
</dbReference>
<dbReference type="InterPro" id="IPR011011">
    <property type="entry name" value="Znf_FYVE_PHD"/>
</dbReference>
<dbReference type="FunFam" id="3.30.40.10:FF:000679">
    <property type="entry name" value="SH3 domain-containing protein"/>
    <property type="match status" value="1"/>
</dbReference>
<keyword evidence="2 4" id="KW-0863">Zinc-finger</keyword>
<evidence type="ECO:0000313" key="7">
    <source>
        <dbReference type="Proteomes" id="UP000054928"/>
    </source>
</evidence>
<dbReference type="Proteomes" id="UP000054928">
    <property type="component" value="Unassembled WGS sequence"/>
</dbReference>
<dbReference type="PANTHER" id="PTHR15629:SF2">
    <property type="entry name" value="SH3 DOMAIN-CONTAINING YSC84-LIKE PROTEIN 1"/>
    <property type="match status" value="1"/>
</dbReference>
<dbReference type="Gene3D" id="3.30.40.10">
    <property type="entry name" value="Zinc/RING finger domain, C3HC4 (zinc finger)"/>
    <property type="match status" value="1"/>
</dbReference>
<dbReference type="Pfam" id="PF01363">
    <property type="entry name" value="FYVE"/>
    <property type="match status" value="1"/>
</dbReference>
<organism evidence="6 7">
    <name type="scientific">Plasmopara halstedii</name>
    <name type="common">Downy mildew of sunflower</name>
    <dbReference type="NCBI Taxonomy" id="4781"/>
    <lineage>
        <taxon>Eukaryota</taxon>
        <taxon>Sar</taxon>
        <taxon>Stramenopiles</taxon>
        <taxon>Oomycota</taxon>
        <taxon>Peronosporomycetes</taxon>
        <taxon>Peronosporales</taxon>
        <taxon>Peronosporaceae</taxon>
        <taxon>Plasmopara</taxon>
    </lineage>
</organism>
<feature type="domain" description="FYVE-type" evidence="5">
    <location>
        <begin position="18"/>
        <end position="91"/>
    </location>
</feature>
<accession>A0A0P1AQJ0</accession>
<dbReference type="STRING" id="4781.A0A0P1AQJ0"/>
<evidence type="ECO:0000313" key="6">
    <source>
        <dbReference type="EMBL" id="CEG43832.1"/>
    </source>
</evidence>
<sequence length="348" mass="37906">MDQSQSTLLPTTVRWIPDAEVSVCYGCQLLFDWLRRKHHCRYCGRVFCELCTSQRSLIPKDQILSNPERKYLAVNAHNPHRVCDDCYARLEREQEELLKTMSHAVQETEVKESGPHRIINSPYSFTLQEEIRKATYSVKNFTPQGMVKEYSIPLPLLTHAKGIAFLTVIKIGFVFTGRIGTGLVVARLSDGRWSAPSAIGTAGVGWGPQIGGELTDFVIILNTQQAVDAFCASGQVNLGAELGIAAGPVGRVASGALEASASMDVAPCYSYSHSQGLFAGISLEGSVILSRPDINRLFYGKMVTVPDLLGGVEPPPRAAAPLYETINAVIERPTNGANRIAHTSPFSS</sequence>
<evidence type="ECO:0000256" key="3">
    <source>
        <dbReference type="ARBA" id="ARBA00022833"/>
    </source>
</evidence>
<proteinExistence type="predicted"/>
<dbReference type="Pfam" id="PF04366">
    <property type="entry name" value="Ysc84"/>
    <property type="match status" value="1"/>
</dbReference>
<protein>
    <recommendedName>
        <fullName evidence="5">FYVE-type domain-containing protein</fullName>
    </recommendedName>
</protein>
<dbReference type="GO" id="GO:0008270">
    <property type="term" value="F:zinc ion binding"/>
    <property type="evidence" value="ECO:0007669"/>
    <property type="project" value="UniProtKB-KW"/>
</dbReference>
<dbReference type="EMBL" id="CCYD01000810">
    <property type="protein sequence ID" value="CEG43832.1"/>
    <property type="molecule type" value="Genomic_DNA"/>
</dbReference>
<dbReference type="PANTHER" id="PTHR15629">
    <property type="entry name" value="SH3YL1 PROTEIN"/>
    <property type="match status" value="1"/>
</dbReference>
<evidence type="ECO:0000256" key="2">
    <source>
        <dbReference type="ARBA" id="ARBA00022771"/>
    </source>
</evidence>
<dbReference type="GO" id="GO:0035091">
    <property type="term" value="F:phosphatidylinositol binding"/>
    <property type="evidence" value="ECO:0007669"/>
    <property type="project" value="TreeGrafter"/>
</dbReference>
<dbReference type="InterPro" id="IPR007461">
    <property type="entry name" value="Ysc84_actin-binding"/>
</dbReference>
<dbReference type="AlphaFoldDB" id="A0A0P1AQJ0"/>
<dbReference type="SUPFAM" id="SSF57903">
    <property type="entry name" value="FYVE/PHD zinc finger"/>
    <property type="match status" value="1"/>
</dbReference>
<dbReference type="PROSITE" id="PS50178">
    <property type="entry name" value="ZF_FYVE"/>
    <property type="match status" value="1"/>
</dbReference>
<name>A0A0P1AQJ0_PLAHL</name>
<keyword evidence="1" id="KW-0479">Metal-binding</keyword>
<dbReference type="OrthoDB" id="443981at2759"/>
<reference evidence="7" key="1">
    <citation type="submission" date="2014-09" db="EMBL/GenBank/DDBJ databases">
        <authorList>
            <person name="Sharma Rahul"/>
            <person name="Thines Marco"/>
        </authorList>
    </citation>
    <scope>NUCLEOTIDE SEQUENCE [LARGE SCALE GENOMIC DNA]</scope>
</reference>
<evidence type="ECO:0000256" key="4">
    <source>
        <dbReference type="PROSITE-ProRule" id="PRU00091"/>
    </source>
</evidence>